<feature type="binding site" evidence="6">
    <location>
        <position position="94"/>
    </location>
    <ligand>
        <name>ATP</name>
        <dbReference type="ChEBI" id="CHEBI:30616"/>
    </ligand>
</feature>
<keyword evidence="1" id="KW-0723">Serine/threonine-protein kinase</keyword>
<evidence type="ECO:0000256" key="3">
    <source>
        <dbReference type="ARBA" id="ARBA00022741"/>
    </source>
</evidence>
<reference evidence="8" key="1">
    <citation type="submission" date="2023-01" db="EMBL/GenBank/DDBJ databases">
        <title>Genome assembly of the deep-sea coral Lophelia pertusa.</title>
        <authorList>
            <person name="Herrera S."/>
            <person name="Cordes E."/>
        </authorList>
    </citation>
    <scope>NUCLEOTIDE SEQUENCE</scope>
    <source>
        <strain evidence="8">USNM1676648</strain>
        <tissue evidence="8">Polyp</tissue>
    </source>
</reference>
<comment type="caution">
    <text evidence="8">The sequence shown here is derived from an EMBL/GenBank/DDBJ whole genome shotgun (WGS) entry which is preliminary data.</text>
</comment>
<keyword evidence="2 8" id="KW-0808">Transferase</keyword>
<keyword evidence="3 6" id="KW-0547">Nucleotide-binding</keyword>
<keyword evidence="5 6" id="KW-0067">ATP-binding</keyword>
<dbReference type="PROSITE" id="PS50011">
    <property type="entry name" value="PROTEIN_KINASE_DOM"/>
    <property type="match status" value="1"/>
</dbReference>
<dbReference type="OrthoDB" id="6764942at2759"/>
<dbReference type="Gene3D" id="3.30.200.20">
    <property type="entry name" value="Phosphorylase Kinase, domain 1"/>
    <property type="match status" value="1"/>
</dbReference>
<name>A0A9W9YRM2_9CNID</name>
<evidence type="ECO:0000256" key="5">
    <source>
        <dbReference type="ARBA" id="ARBA00022840"/>
    </source>
</evidence>
<keyword evidence="9" id="KW-1185">Reference proteome</keyword>
<dbReference type="InterPro" id="IPR000719">
    <property type="entry name" value="Prot_kinase_dom"/>
</dbReference>
<evidence type="ECO:0000256" key="4">
    <source>
        <dbReference type="ARBA" id="ARBA00022777"/>
    </source>
</evidence>
<dbReference type="SUPFAM" id="SSF56112">
    <property type="entry name" value="Protein kinase-like (PK-like)"/>
    <property type="match status" value="1"/>
</dbReference>
<dbReference type="Proteomes" id="UP001163046">
    <property type="component" value="Unassembled WGS sequence"/>
</dbReference>
<dbReference type="PROSITE" id="PS00107">
    <property type="entry name" value="PROTEIN_KINASE_ATP"/>
    <property type="match status" value="1"/>
</dbReference>
<dbReference type="EC" id="2.7.11.1" evidence="8"/>
<evidence type="ECO:0000256" key="2">
    <source>
        <dbReference type="ARBA" id="ARBA00022679"/>
    </source>
</evidence>
<dbReference type="AlphaFoldDB" id="A0A9W9YRM2"/>
<evidence type="ECO:0000313" key="8">
    <source>
        <dbReference type="EMBL" id="KAJ7363703.1"/>
    </source>
</evidence>
<dbReference type="PANTHER" id="PTHR24351">
    <property type="entry name" value="RIBOSOMAL PROTEIN S6 KINASE"/>
    <property type="match status" value="1"/>
</dbReference>
<protein>
    <submittedName>
        <fullName evidence="8">Ribosomal protein S6 kinase alpha-3</fullName>
        <ecNumber evidence="8">2.7.11.1</ecNumber>
    </submittedName>
</protein>
<feature type="domain" description="Protein kinase" evidence="7">
    <location>
        <begin position="62"/>
        <end position="138"/>
    </location>
</feature>
<dbReference type="Pfam" id="PF00069">
    <property type="entry name" value="Pkinase"/>
    <property type="match status" value="1"/>
</dbReference>
<evidence type="ECO:0000256" key="6">
    <source>
        <dbReference type="PROSITE-ProRule" id="PRU10141"/>
    </source>
</evidence>
<dbReference type="EMBL" id="MU827305">
    <property type="protein sequence ID" value="KAJ7363703.1"/>
    <property type="molecule type" value="Genomic_DNA"/>
</dbReference>
<dbReference type="GO" id="GO:0004674">
    <property type="term" value="F:protein serine/threonine kinase activity"/>
    <property type="evidence" value="ECO:0007669"/>
    <property type="project" value="UniProtKB-KW"/>
</dbReference>
<organism evidence="8 9">
    <name type="scientific">Desmophyllum pertusum</name>
    <dbReference type="NCBI Taxonomy" id="174260"/>
    <lineage>
        <taxon>Eukaryota</taxon>
        <taxon>Metazoa</taxon>
        <taxon>Cnidaria</taxon>
        <taxon>Anthozoa</taxon>
        <taxon>Hexacorallia</taxon>
        <taxon>Scleractinia</taxon>
        <taxon>Caryophylliina</taxon>
        <taxon>Caryophylliidae</taxon>
        <taxon>Desmophyllum</taxon>
    </lineage>
</organism>
<gene>
    <name evidence="8" type="primary">RPS6KA3</name>
    <name evidence="8" type="ORF">OS493_009866</name>
</gene>
<dbReference type="InterPro" id="IPR017441">
    <property type="entry name" value="Protein_kinase_ATP_BS"/>
</dbReference>
<keyword evidence="4 8" id="KW-0418">Kinase</keyword>
<accession>A0A9W9YRM2</accession>
<evidence type="ECO:0000256" key="1">
    <source>
        <dbReference type="ARBA" id="ARBA00022527"/>
    </source>
</evidence>
<evidence type="ECO:0000313" key="9">
    <source>
        <dbReference type="Proteomes" id="UP001163046"/>
    </source>
</evidence>
<sequence length="138" mass="15657">MPLAYLADPWQKMKVHEEIEVADEEMTDENKNGPIEETSSLIDVSEEFVNSKACLKADPSQFELLKVLGQGSFGKVFLVRKLTDADAGNLYAMKVLKKATLKVRDRLRTKKERDILVDVQHPFIVNSTMLSKQKAKFT</sequence>
<evidence type="ECO:0000259" key="7">
    <source>
        <dbReference type="PROSITE" id="PS50011"/>
    </source>
</evidence>
<dbReference type="InterPro" id="IPR011009">
    <property type="entry name" value="Kinase-like_dom_sf"/>
</dbReference>
<proteinExistence type="predicted"/>
<dbReference type="GO" id="GO:0005524">
    <property type="term" value="F:ATP binding"/>
    <property type="evidence" value="ECO:0007669"/>
    <property type="project" value="UniProtKB-UniRule"/>
</dbReference>